<evidence type="ECO:0000256" key="3">
    <source>
        <dbReference type="ARBA" id="ARBA00023274"/>
    </source>
</evidence>
<dbReference type="InterPro" id="IPR008991">
    <property type="entry name" value="Translation_prot_SH3-like_sf"/>
</dbReference>
<accession>A0A1G1UYY5</accession>
<dbReference type="GO" id="GO:0003735">
    <property type="term" value="F:structural constituent of ribosome"/>
    <property type="evidence" value="ECO:0007669"/>
    <property type="project" value="InterPro"/>
</dbReference>
<gene>
    <name evidence="9" type="ORF">A2782_00820</name>
</gene>
<evidence type="ECO:0000256" key="1">
    <source>
        <dbReference type="ARBA" id="ARBA00005636"/>
    </source>
</evidence>
<dbReference type="InterPro" id="IPR014726">
    <property type="entry name" value="Ribosomal_uL2_dom3"/>
</dbReference>
<dbReference type="InterPro" id="IPR002171">
    <property type="entry name" value="Ribosomal_uL2"/>
</dbReference>
<feature type="domain" description="Large ribosomal subunit protein uL2 C-terminal" evidence="7">
    <location>
        <begin position="95"/>
        <end position="221"/>
    </location>
</feature>
<dbReference type="InterPro" id="IPR022669">
    <property type="entry name" value="Ribosomal_uL2_C"/>
</dbReference>
<feature type="region of interest" description="Disordered" evidence="6">
    <location>
        <begin position="193"/>
        <end position="244"/>
    </location>
</feature>
<comment type="caution">
    <text evidence="9">The sequence shown here is derived from an EMBL/GenBank/DDBJ whole genome shotgun (WGS) entry which is preliminary data.</text>
</comment>
<keyword evidence="2 9" id="KW-0689">Ribosomal protein</keyword>
<evidence type="ECO:0000256" key="4">
    <source>
        <dbReference type="ARBA" id="ARBA00035242"/>
    </source>
</evidence>
<evidence type="ECO:0000259" key="8">
    <source>
        <dbReference type="SMART" id="SM01383"/>
    </source>
</evidence>
<dbReference type="Gene3D" id="2.30.30.30">
    <property type="match status" value="1"/>
</dbReference>
<evidence type="ECO:0000313" key="9">
    <source>
        <dbReference type="EMBL" id="OGY08352.1"/>
    </source>
</evidence>
<dbReference type="NCBIfam" id="TIGR01171">
    <property type="entry name" value="rplB_bact"/>
    <property type="match status" value="1"/>
</dbReference>
<dbReference type="EMBL" id="MHBW01000029">
    <property type="protein sequence ID" value="OGY08352.1"/>
    <property type="molecule type" value="Genomic_DNA"/>
</dbReference>
<dbReference type="SMART" id="SM01382">
    <property type="entry name" value="Ribosomal_L2_C"/>
    <property type="match status" value="1"/>
</dbReference>
<dbReference type="AlphaFoldDB" id="A0A1G1UYY5"/>
<organism evidence="9 10">
    <name type="scientific">Candidatus Blackburnbacteria bacterium RIFCSPHIGHO2_01_FULL_43_15b</name>
    <dbReference type="NCBI Taxonomy" id="1797513"/>
    <lineage>
        <taxon>Bacteria</taxon>
        <taxon>Candidatus Blackburniibacteriota</taxon>
    </lineage>
</organism>
<dbReference type="Gene3D" id="4.10.950.10">
    <property type="entry name" value="Ribosomal protein L2, domain 3"/>
    <property type="match status" value="1"/>
</dbReference>
<evidence type="ECO:0000256" key="6">
    <source>
        <dbReference type="SAM" id="MobiDB-lite"/>
    </source>
</evidence>
<sequence length="244" mass="26588">MKKLKIILPKNSGRDSHGHVSVRHQGGRHKRFLRIIDHGCQKRGMTGRVEAIEYDPNRNAKLALVLYPDGDRRYMIASQGLGVGDRVMAGETAPIKPGNSLPLGRIPVGTLVYNLEITTGKGGQMVKSGQSSATIQGRESSVVLVKLPSGELRRFDTASYATIGQVSGETRGSLRKAGVSRHMGIRPTVRGVAMAPRAHPHGGGEGRSPEGMPPKTPWGKPARGVKTRRPRKYSNRLIVERRKK</sequence>
<dbReference type="InterPro" id="IPR014722">
    <property type="entry name" value="Rib_uL2_dom2"/>
</dbReference>
<dbReference type="GO" id="GO:0016740">
    <property type="term" value="F:transferase activity"/>
    <property type="evidence" value="ECO:0007669"/>
    <property type="project" value="InterPro"/>
</dbReference>
<dbReference type="FunFam" id="4.10.950.10:FF:000001">
    <property type="entry name" value="50S ribosomal protein L2"/>
    <property type="match status" value="1"/>
</dbReference>
<dbReference type="SMART" id="SM01383">
    <property type="entry name" value="Ribosomal_L2"/>
    <property type="match status" value="1"/>
</dbReference>
<comment type="similarity">
    <text evidence="1">Belongs to the universal ribosomal protein uL2 family.</text>
</comment>
<feature type="region of interest" description="Disordered" evidence="6">
    <location>
        <begin position="1"/>
        <end position="24"/>
    </location>
</feature>
<dbReference type="GO" id="GO:0003723">
    <property type="term" value="F:RNA binding"/>
    <property type="evidence" value="ECO:0007669"/>
    <property type="project" value="InterPro"/>
</dbReference>
<dbReference type="SUPFAM" id="SSF50249">
    <property type="entry name" value="Nucleic acid-binding proteins"/>
    <property type="match status" value="1"/>
</dbReference>
<keyword evidence="3" id="KW-0687">Ribonucleoprotein</keyword>
<dbReference type="SUPFAM" id="SSF50104">
    <property type="entry name" value="Translation proteins SH3-like domain"/>
    <property type="match status" value="1"/>
</dbReference>
<protein>
    <recommendedName>
        <fullName evidence="4">Large ribosomal subunit protein uL2</fullName>
    </recommendedName>
    <alternativeName>
        <fullName evidence="5">50S ribosomal protein L2</fullName>
    </alternativeName>
</protein>
<dbReference type="GO" id="GO:0015934">
    <property type="term" value="C:large ribosomal subunit"/>
    <property type="evidence" value="ECO:0007669"/>
    <property type="project" value="InterPro"/>
</dbReference>
<dbReference type="InterPro" id="IPR022666">
    <property type="entry name" value="Ribosomal_uL2_RNA-bd_dom"/>
</dbReference>
<dbReference type="FunFam" id="2.30.30.30:FF:000001">
    <property type="entry name" value="50S ribosomal protein L2"/>
    <property type="match status" value="1"/>
</dbReference>
<dbReference type="PANTHER" id="PTHR13691">
    <property type="entry name" value="RIBOSOMAL PROTEIN L2"/>
    <property type="match status" value="1"/>
</dbReference>
<feature type="domain" description="Large ribosomal subunit protein uL2 RNA-binding" evidence="8">
    <location>
        <begin position="13"/>
        <end position="89"/>
    </location>
</feature>
<evidence type="ECO:0000313" key="10">
    <source>
        <dbReference type="Proteomes" id="UP000177967"/>
    </source>
</evidence>
<dbReference type="InterPro" id="IPR005880">
    <property type="entry name" value="Ribosomal_uL2_bac/org-type"/>
</dbReference>
<evidence type="ECO:0000256" key="2">
    <source>
        <dbReference type="ARBA" id="ARBA00022980"/>
    </source>
</evidence>
<dbReference type="PIRSF" id="PIRSF002158">
    <property type="entry name" value="Ribosomal_L2"/>
    <property type="match status" value="1"/>
</dbReference>
<proteinExistence type="inferred from homology"/>
<name>A0A1G1UYY5_9BACT</name>
<dbReference type="Pfam" id="PF00181">
    <property type="entry name" value="Ribosomal_L2_N"/>
    <property type="match status" value="1"/>
</dbReference>
<evidence type="ECO:0000259" key="7">
    <source>
        <dbReference type="SMART" id="SM01382"/>
    </source>
</evidence>
<dbReference type="Pfam" id="PF03947">
    <property type="entry name" value="Ribosomal_L2_C"/>
    <property type="match status" value="1"/>
</dbReference>
<dbReference type="STRING" id="1797513.A2782_00820"/>
<feature type="compositionally biased region" description="Basic residues" evidence="6">
    <location>
        <begin position="223"/>
        <end position="234"/>
    </location>
</feature>
<dbReference type="InterPro" id="IPR012340">
    <property type="entry name" value="NA-bd_OB-fold"/>
</dbReference>
<evidence type="ECO:0000256" key="5">
    <source>
        <dbReference type="ARBA" id="ARBA00035459"/>
    </source>
</evidence>
<dbReference type="GO" id="GO:0002181">
    <property type="term" value="P:cytoplasmic translation"/>
    <property type="evidence" value="ECO:0007669"/>
    <property type="project" value="TreeGrafter"/>
</dbReference>
<dbReference type="Gene3D" id="2.40.50.140">
    <property type="entry name" value="Nucleic acid-binding proteins"/>
    <property type="match status" value="1"/>
</dbReference>
<reference evidence="9 10" key="1">
    <citation type="journal article" date="2016" name="Nat. Commun.">
        <title>Thousands of microbial genomes shed light on interconnected biogeochemical processes in an aquifer system.</title>
        <authorList>
            <person name="Anantharaman K."/>
            <person name="Brown C.T."/>
            <person name="Hug L.A."/>
            <person name="Sharon I."/>
            <person name="Castelle C.J."/>
            <person name="Probst A.J."/>
            <person name="Thomas B.C."/>
            <person name="Singh A."/>
            <person name="Wilkins M.J."/>
            <person name="Karaoz U."/>
            <person name="Brodie E.L."/>
            <person name="Williams K.H."/>
            <person name="Hubbard S.S."/>
            <person name="Banfield J.F."/>
        </authorList>
    </citation>
    <scope>NUCLEOTIDE SEQUENCE [LARGE SCALE GENOMIC DNA]</scope>
</reference>
<dbReference type="Proteomes" id="UP000177967">
    <property type="component" value="Unassembled WGS sequence"/>
</dbReference>
<dbReference type="PANTHER" id="PTHR13691:SF5">
    <property type="entry name" value="LARGE RIBOSOMAL SUBUNIT PROTEIN UL2M"/>
    <property type="match status" value="1"/>
</dbReference>